<dbReference type="InterPro" id="IPR035976">
    <property type="entry name" value="Sushi/SCR/CCP_sf"/>
</dbReference>
<name>A0A9D4MUB7_DREPO</name>
<evidence type="ECO:0000313" key="4">
    <source>
        <dbReference type="EMBL" id="KAH3883893.1"/>
    </source>
</evidence>
<feature type="domain" description="Sushi" evidence="3">
    <location>
        <begin position="1"/>
        <end position="46"/>
    </location>
</feature>
<gene>
    <name evidence="4" type="ORF">DPMN_007861</name>
</gene>
<protein>
    <recommendedName>
        <fullName evidence="3">Sushi domain-containing protein</fullName>
    </recommendedName>
</protein>
<comment type="caution">
    <text evidence="4">The sequence shown here is derived from an EMBL/GenBank/DDBJ whole genome shotgun (WGS) entry which is preliminary data.</text>
</comment>
<dbReference type="InterPro" id="IPR000436">
    <property type="entry name" value="Sushi_SCR_CCP_dom"/>
</dbReference>
<proteinExistence type="predicted"/>
<dbReference type="Gene3D" id="2.10.70.10">
    <property type="entry name" value="Complement Module, domain 1"/>
    <property type="match status" value="1"/>
</dbReference>
<organism evidence="4 5">
    <name type="scientific">Dreissena polymorpha</name>
    <name type="common">Zebra mussel</name>
    <name type="synonym">Mytilus polymorpha</name>
    <dbReference type="NCBI Taxonomy" id="45954"/>
    <lineage>
        <taxon>Eukaryota</taxon>
        <taxon>Metazoa</taxon>
        <taxon>Spiralia</taxon>
        <taxon>Lophotrochozoa</taxon>
        <taxon>Mollusca</taxon>
        <taxon>Bivalvia</taxon>
        <taxon>Autobranchia</taxon>
        <taxon>Heteroconchia</taxon>
        <taxon>Euheterodonta</taxon>
        <taxon>Imparidentia</taxon>
        <taxon>Neoheterodontei</taxon>
        <taxon>Myida</taxon>
        <taxon>Dreissenoidea</taxon>
        <taxon>Dreissenidae</taxon>
        <taxon>Dreissena</taxon>
    </lineage>
</organism>
<dbReference type="CDD" id="cd00033">
    <property type="entry name" value="CCP"/>
    <property type="match status" value="1"/>
</dbReference>
<evidence type="ECO:0000313" key="5">
    <source>
        <dbReference type="Proteomes" id="UP000828390"/>
    </source>
</evidence>
<dbReference type="AlphaFoldDB" id="A0A9D4MUB7"/>
<dbReference type="Proteomes" id="UP000828390">
    <property type="component" value="Unassembled WGS sequence"/>
</dbReference>
<keyword evidence="2" id="KW-0768">Sushi</keyword>
<comment type="caution">
    <text evidence="2">Lacks conserved residue(s) required for the propagation of feature annotation.</text>
</comment>
<dbReference type="SUPFAM" id="SSF57535">
    <property type="entry name" value="Complement control module/SCR domain"/>
    <property type="match status" value="1"/>
</dbReference>
<evidence type="ECO:0000259" key="3">
    <source>
        <dbReference type="PROSITE" id="PS50923"/>
    </source>
</evidence>
<keyword evidence="1" id="KW-1015">Disulfide bond</keyword>
<sequence length="105" mass="11671">MTYQGTNIGHTSTYTCLSGYEHTCGDLYRSCNGSGAWSGSTPVCRIADVRIATSQNDVRFMNIEENQTISIDIQLADMKSIAYIRLYINDTTENQATIIVQSSFQ</sequence>
<reference evidence="4" key="1">
    <citation type="journal article" date="2019" name="bioRxiv">
        <title>The Genome of the Zebra Mussel, Dreissena polymorpha: A Resource for Invasive Species Research.</title>
        <authorList>
            <person name="McCartney M.A."/>
            <person name="Auch B."/>
            <person name="Kono T."/>
            <person name="Mallez S."/>
            <person name="Zhang Y."/>
            <person name="Obille A."/>
            <person name="Becker A."/>
            <person name="Abrahante J.E."/>
            <person name="Garbe J."/>
            <person name="Badalamenti J.P."/>
            <person name="Herman A."/>
            <person name="Mangelson H."/>
            <person name="Liachko I."/>
            <person name="Sullivan S."/>
            <person name="Sone E.D."/>
            <person name="Koren S."/>
            <person name="Silverstein K.A.T."/>
            <person name="Beckman K.B."/>
            <person name="Gohl D.M."/>
        </authorList>
    </citation>
    <scope>NUCLEOTIDE SEQUENCE</scope>
    <source>
        <strain evidence="4">Duluth1</strain>
        <tissue evidence="4">Whole animal</tissue>
    </source>
</reference>
<dbReference type="EMBL" id="JAIWYP010000001">
    <property type="protein sequence ID" value="KAH3883893.1"/>
    <property type="molecule type" value="Genomic_DNA"/>
</dbReference>
<dbReference type="PROSITE" id="PS50923">
    <property type="entry name" value="SUSHI"/>
    <property type="match status" value="1"/>
</dbReference>
<accession>A0A9D4MUB7</accession>
<dbReference type="Pfam" id="PF00084">
    <property type="entry name" value="Sushi"/>
    <property type="match status" value="1"/>
</dbReference>
<evidence type="ECO:0000256" key="2">
    <source>
        <dbReference type="PROSITE-ProRule" id="PRU00302"/>
    </source>
</evidence>
<reference evidence="4" key="2">
    <citation type="submission" date="2020-11" db="EMBL/GenBank/DDBJ databases">
        <authorList>
            <person name="McCartney M.A."/>
            <person name="Auch B."/>
            <person name="Kono T."/>
            <person name="Mallez S."/>
            <person name="Becker A."/>
            <person name="Gohl D.M."/>
            <person name="Silverstein K.A.T."/>
            <person name="Koren S."/>
            <person name="Bechman K.B."/>
            <person name="Herman A."/>
            <person name="Abrahante J.E."/>
            <person name="Garbe J."/>
        </authorList>
    </citation>
    <scope>NUCLEOTIDE SEQUENCE</scope>
    <source>
        <strain evidence="4">Duluth1</strain>
        <tissue evidence="4">Whole animal</tissue>
    </source>
</reference>
<keyword evidence="5" id="KW-1185">Reference proteome</keyword>
<evidence type="ECO:0000256" key="1">
    <source>
        <dbReference type="ARBA" id="ARBA00023157"/>
    </source>
</evidence>